<comment type="caution">
    <text evidence="2">The sequence shown here is derived from an EMBL/GenBank/DDBJ whole genome shotgun (WGS) entry which is preliminary data.</text>
</comment>
<dbReference type="Proteomes" id="UP001500432">
    <property type="component" value="Unassembled WGS sequence"/>
</dbReference>
<feature type="region of interest" description="Disordered" evidence="1">
    <location>
        <begin position="322"/>
        <end position="346"/>
    </location>
</feature>
<accession>A0ABP5NID3</accession>
<protein>
    <recommendedName>
        <fullName evidence="4">S1 motif domain-containing protein</fullName>
    </recommendedName>
</protein>
<sequence>MIGCPCWQQPEGDDMAGVRTTDDGAWLAGYLCSPDRGVPTVVVSVHRDKPGGHIDAELIAREVDGLAEVIRIVSGPATRALTGALPPGREVYGNAVRAYSLSLDWLDDMYRSPLHLSQGPQQAARAARDVVHDVVSMAPAPKGAVAPTRTAPVMARGVVLGFAAEGHRAVVAMENGSRATISQEAAVPGVRLDWILRVGQRLEGLLEADRHTLDISGLRQEPRLTECYQPGEQALALVVEVRPEKARLRLWPGKEWTVGLDAVTSNPLDGMGMLLNEGDVVVTRFSRVSGAVRLSVIDADEEEPVVAAPALILGGPPWLERDRALGGKESGTAASPAPEGQAAPTNGLGTALRTTQLALEAARREVAVLRDQSGRVDGGTALAPTRALEGEVELLRKRLASREATLEQMTATVDKLSEDLARRRVEAGRQRKSARAREQQLRDHDSRRHFVAPEAWLLHEVYEAWVRVVPPHDKARWPLPEARSYVVGPRFAASLDHERVAARLPKAFDICVRVLVGASELLAGLDVHPFRSGAGPEDRQKVRKDGATLWRASVQKNTPAALRLHFWRLPDGRIELDSVHPHDQDL</sequence>
<gene>
    <name evidence="2" type="ORF">GCM10009849_15190</name>
</gene>
<evidence type="ECO:0008006" key="4">
    <source>
        <dbReference type="Google" id="ProtNLM"/>
    </source>
</evidence>
<organism evidence="2 3">
    <name type="scientific">Sinomonas flava</name>
    <dbReference type="NCBI Taxonomy" id="496857"/>
    <lineage>
        <taxon>Bacteria</taxon>
        <taxon>Bacillati</taxon>
        <taxon>Actinomycetota</taxon>
        <taxon>Actinomycetes</taxon>
        <taxon>Micrococcales</taxon>
        <taxon>Micrococcaceae</taxon>
        <taxon>Sinomonas</taxon>
    </lineage>
</organism>
<evidence type="ECO:0000313" key="3">
    <source>
        <dbReference type="Proteomes" id="UP001500432"/>
    </source>
</evidence>
<feature type="region of interest" description="Disordered" evidence="1">
    <location>
        <begin position="425"/>
        <end position="444"/>
    </location>
</feature>
<evidence type="ECO:0000256" key="1">
    <source>
        <dbReference type="SAM" id="MobiDB-lite"/>
    </source>
</evidence>
<proteinExistence type="predicted"/>
<dbReference type="EMBL" id="BAAAQW010000004">
    <property type="protein sequence ID" value="GAA2199299.1"/>
    <property type="molecule type" value="Genomic_DNA"/>
</dbReference>
<evidence type="ECO:0000313" key="2">
    <source>
        <dbReference type="EMBL" id="GAA2199299.1"/>
    </source>
</evidence>
<reference evidence="3" key="1">
    <citation type="journal article" date="2019" name="Int. J. Syst. Evol. Microbiol.">
        <title>The Global Catalogue of Microorganisms (GCM) 10K type strain sequencing project: providing services to taxonomists for standard genome sequencing and annotation.</title>
        <authorList>
            <consortium name="The Broad Institute Genomics Platform"/>
            <consortium name="The Broad Institute Genome Sequencing Center for Infectious Disease"/>
            <person name="Wu L."/>
            <person name="Ma J."/>
        </authorList>
    </citation>
    <scope>NUCLEOTIDE SEQUENCE [LARGE SCALE GENOMIC DNA]</scope>
    <source>
        <strain evidence="3">JCM 16034</strain>
    </source>
</reference>
<name>A0ABP5NID3_9MICC</name>
<keyword evidence="3" id="KW-1185">Reference proteome</keyword>